<organism evidence="7 8">
    <name type="scientific">Achromobacter aegrifaciens</name>
    <dbReference type="NCBI Taxonomy" id="1287736"/>
    <lineage>
        <taxon>Bacteria</taxon>
        <taxon>Pseudomonadati</taxon>
        <taxon>Pseudomonadota</taxon>
        <taxon>Betaproteobacteria</taxon>
        <taxon>Burkholderiales</taxon>
        <taxon>Alcaligenaceae</taxon>
        <taxon>Achromobacter</taxon>
    </lineage>
</organism>
<keyword evidence="8" id="KW-1185">Reference proteome</keyword>
<evidence type="ECO:0000313" key="8">
    <source>
        <dbReference type="Proteomes" id="UP001264156"/>
    </source>
</evidence>
<dbReference type="Pfam" id="PF14524">
    <property type="entry name" value="Wzt_C"/>
    <property type="match status" value="1"/>
</dbReference>
<dbReference type="PANTHER" id="PTHR46743">
    <property type="entry name" value="TEICHOIC ACIDS EXPORT ATP-BINDING PROTEIN TAGH"/>
    <property type="match status" value="1"/>
</dbReference>
<comment type="caution">
    <text evidence="7">The sequence shown here is derived from an EMBL/GenBank/DDBJ whole genome shotgun (WGS) entry which is preliminary data.</text>
</comment>
<reference evidence="8" key="1">
    <citation type="submission" date="2023-07" db="EMBL/GenBank/DDBJ databases">
        <title>Glyphosate-induced phosphonatase operons in soil bacteria of genus Achromobacter.</title>
        <authorList>
            <person name="Epiktetov D.O."/>
            <person name="Sviridov A.V."/>
            <person name="Tarlachkov S.V."/>
            <person name="Shushkova T.V."/>
            <person name="Toropygin I.Y."/>
            <person name="Leontievsky A."/>
        </authorList>
    </citation>
    <scope>NUCLEOTIDE SEQUENCE [LARGE SCALE GENOMIC DNA]</scope>
    <source>
        <strain evidence="8">Kg 16</strain>
    </source>
</reference>
<evidence type="ECO:0000256" key="4">
    <source>
        <dbReference type="ARBA" id="ARBA00022741"/>
    </source>
</evidence>
<accession>A0ABU2DD59</accession>
<gene>
    <name evidence="7" type="ORF">RIU57_13120</name>
</gene>
<dbReference type="EMBL" id="JAVKVN010000004">
    <property type="protein sequence ID" value="MDR7946054.1"/>
    <property type="molecule type" value="Genomic_DNA"/>
</dbReference>
<keyword evidence="2" id="KW-0813">Transport</keyword>
<evidence type="ECO:0000256" key="1">
    <source>
        <dbReference type="ARBA" id="ARBA00005417"/>
    </source>
</evidence>
<dbReference type="GO" id="GO:0005524">
    <property type="term" value="F:ATP binding"/>
    <property type="evidence" value="ECO:0007669"/>
    <property type="project" value="UniProtKB-KW"/>
</dbReference>
<dbReference type="SMART" id="SM00382">
    <property type="entry name" value="AAA"/>
    <property type="match status" value="1"/>
</dbReference>
<keyword evidence="3" id="KW-0472">Membrane</keyword>
<dbReference type="CDD" id="cd03220">
    <property type="entry name" value="ABC_KpsT_Wzt"/>
    <property type="match status" value="1"/>
</dbReference>
<proteinExistence type="inferred from homology"/>
<dbReference type="InterPro" id="IPR003439">
    <property type="entry name" value="ABC_transporter-like_ATP-bd"/>
</dbReference>
<evidence type="ECO:0000256" key="3">
    <source>
        <dbReference type="ARBA" id="ARBA00022475"/>
    </source>
</evidence>
<dbReference type="PROSITE" id="PS50893">
    <property type="entry name" value="ABC_TRANSPORTER_2"/>
    <property type="match status" value="1"/>
</dbReference>
<name>A0ABU2DD59_ACHAE</name>
<evidence type="ECO:0000256" key="2">
    <source>
        <dbReference type="ARBA" id="ARBA00022448"/>
    </source>
</evidence>
<dbReference type="Gene3D" id="3.40.50.300">
    <property type="entry name" value="P-loop containing nucleotide triphosphate hydrolases"/>
    <property type="match status" value="1"/>
</dbReference>
<sequence>MSSETSISVFNVSKCYHVYERPRDRLLQMLARGHKQFFKEFWALKDISFEIKKGEVIGIVGRNGSGKSTLLQLICGTLNQSAGEVSTVGRVAALLELGSGFNPEFTGRENVFLNGAILGLTRQEIASKMDRILAFAEIGDFIDQPVKTYSSGMYVRLAFAIQANIDPDILIVDEALAVGDAYFTHRCMLRFEQLRERGTTILFVSHDANAVRSLCEKCIWLENGQMVAFDTASKVVDRYLAALFGYEQGEAQTPAAQVEDQPAPTSPAAGIEREIPNIDRRIGDGICSIIGVGLYDEEMRPAQTVIHGSRVVLRFSIRNESMEAGEKIIAGYIFRTQKGIELASTNSDVEKTTVNVGGVGSITTVTFTVDLPLLHPGSYTFSPAVAYRSELGDIKMADRVENAIVFMVSSERQVHAMMNLPTTVSAMCGE</sequence>
<dbReference type="Gene3D" id="2.70.50.60">
    <property type="entry name" value="abc- transporter (atp binding component) like domain"/>
    <property type="match status" value="1"/>
</dbReference>
<evidence type="ECO:0000256" key="5">
    <source>
        <dbReference type="ARBA" id="ARBA00022840"/>
    </source>
</evidence>
<dbReference type="SUPFAM" id="SSF52540">
    <property type="entry name" value="P-loop containing nucleoside triphosphate hydrolases"/>
    <property type="match status" value="1"/>
</dbReference>
<keyword evidence="4" id="KW-0547">Nucleotide-binding</keyword>
<dbReference type="InterPro" id="IPR050683">
    <property type="entry name" value="Bact_Polysacc_Export_ATP-bd"/>
</dbReference>
<dbReference type="InterPro" id="IPR027417">
    <property type="entry name" value="P-loop_NTPase"/>
</dbReference>
<keyword evidence="3" id="KW-1003">Cell membrane</keyword>
<comment type="similarity">
    <text evidence="1">Belongs to the ABC transporter superfamily.</text>
</comment>
<dbReference type="InterPro" id="IPR029439">
    <property type="entry name" value="Wzt_C"/>
</dbReference>
<dbReference type="PANTHER" id="PTHR46743:SF2">
    <property type="entry name" value="TEICHOIC ACIDS EXPORT ATP-BINDING PROTEIN TAGH"/>
    <property type="match status" value="1"/>
</dbReference>
<dbReference type="InterPro" id="IPR015860">
    <property type="entry name" value="ABC_transpr_TagH-like"/>
</dbReference>
<feature type="domain" description="ABC transporter" evidence="6">
    <location>
        <begin position="24"/>
        <end position="248"/>
    </location>
</feature>
<dbReference type="Pfam" id="PF00005">
    <property type="entry name" value="ABC_tran"/>
    <property type="match status" value="1"/>
</dbReference>
<dbReference type="RefSeq" id="WP_310533161.1">
    <property type="nucleotide sequence ID" value="NZ_JAVKVN010000004.1"/>
</dbReference>
<evidence type="ECO:0000259" key="6">
    <source>
        <dbReference type="PROSITE" id="PS50893"/>
    </source>
</evidence>
<dbReference type="Proteomes" id="UP001264156">
    <property type="component" value="Unassembled WGS sequence"/>
</dbReference>
<protein>
    <submittedName>
        <fullName evidence="7">ABC transporter ATP-binding protein</fullName>
    </submittedName>
</protein>
<dbReference type="InterPro" id="IPR003593">
    <property type="entry name" value="AAA+_ATPase"/>
</dbReference>
<evidence type="ECO:0000313" key="7">
    <source>
        <dbReference type="EMBL" id="MDR7946054.1"/>
    </source>
</evidence>
<dbReference type="CDD" id="cd10147">
    <property type="entry name" value="Wzt_C-like"/>
    <property type="match status" value="1"/>
</dbReference>
<keyword evidence="5 7" id="KW-0067">ATP-binding</keyword>